<sequence>MMYSDPCTIALQTDNKLMTIHNPYVATLVEMGYDEADCQMVANAGVDATYPRTIHGRVFNTEAEYKEALADFLNGL</sequence>
<dbReference type="Proteomes" id="UP000226351">
    <property type="component" value="Segment"/>
</dbReference>
<name>A0A1D7S971_9CAUD</name>
<gene>
    <name evidence="1" type="ORF">RW01021201_067</name>
    <name evidence="2" type="ORF">RW220300_067</name>
</gene>
<proteinExistence type="predicted"/>
<organism evidence="1 3">
    <name type="scientific">Synechococcus phage S-RIM8</name>
    <dbReference type="NCBI Taxonomy" id="756278"/>
    <lineage>
        <taxon>Viruses</taxon>
        <taxon>Duplodnaviria</taxon>
        <taxon>Heunggongvirae</taxon>
        <taxon>Uroviricota</taxon>
        <taxon>Caudoviricetes</taxon>
        <taxon>Pantevenvirales</taxon>
        <taxon>Kyanoviridae</taxon>
        <taxon>Neptunevirus</taxon>
        <taxon>Neptunevirus srim18</taxon>
    </lineage>
</organism>
<evidence type="ECO:0000313" key="3">
    <source>
        <dbReference type="Proteomes" id="UP000225361"/>
    </source>
</evidence>
<evidence type="ECO:0000313" key="4">
    <source>
        <dbReference type="Proteomes" id="UP000226351"/>
    </source>
</evidence>
<protein>
    <submittedName>
        <fullName evidence="1">Uncharacterized protein</fullName>
    </submittedName>
</protein>
<evidence type="ECO:0000313" key="1">
    <source>
        <dbReference type="EMBL" id="AOO10215.1"/>
    </source>
</evidence>
<dbReference type="EMBL" id="KX349285">
    <property type="protein sequence ID" value="AOO10215.1"/>
    <property type="molecule type" value="Genomic_DNA"/>
</dbReference>
<accession>A0A1D7S971</accession>
<dbReference type="EMBL" id="KX349289">
    <property type="protein sequence ID" value="AOO11098.1"/>
    <property type="molecule type" value="Genomic_DNA"/>
</dbReference>
<dbReference type="Proteomes" id="UP000225361">
    <property type="component" value="Segment"/>
</dbReference>
<evidence type="ECO:0000313" key="2">
    <source>
        <dbReference type="EMBL" id="AOO11098.1"/>
    </source>
</evidence>
<reference evidence="3 4" key="1">
    <citation type="journal article" date="2016" name="Environ. Microbiol.">
        <title>Genomic diversification of marine cyanophages into stable ecotypes.</title>
        <authorList>
            <person name="Marston M.F."/>
            <person name="Martiny J.B."/>
        </authorList>
    </citation>
    <scope>NUCLEOTIDE SEQUENCE [LARGE SCALE GENOMIC DNA]</scope>
    <source>
        <strain evidence="1">RW_01_0212_WH8101</strain>
        <strain evidence="2">RW_22_0300</strain>
    </source>
</reference>
<keyword evidence="4" id="KW-1185">Reference proteome</keyword>